<feature type="transmembrane region" description="Helical" evidence="1">
    <location>
        <begin position="173"/>
        <end position="192"/>
    </location>
</feature>
<comment type="caution">
    <text evidence="3">The sequence shown here is derived from an EMBL/GenBank/DDBJ whole genome shotgun (WGS) entry which is preliminary data.</text>
</comment>
<name>A0A0M9GPC9_9HYPH</name>
<reference evidence="3 4" key="1">
    <citation type="submission" date="2015-01" db="EMBL/GenBank/DDBJ databases">
        <title>Ahrensia donghaiensis sp. nov., a novel dimethylsulphoniopropionate-cleavage bacterium isolated from seawater and emended descriptions of the genus Ahrensia and Ahrensia kielensis.</title>
        <authorList>
            <person name="Liu J."/>
        </authorList>
    </citation>
    <scope>NUCLEOTIDE SEQUENCE [LARGE SCALE GENOMIC DNA]</scope>
    <source>
        <strain evidence="3 4">LZD062</strain>
    </source>
</reference>
<organism evidence="3 4">
    <name type="scientific">Ahrensia marina</name>
    <dbReference type="NCBI Taxonomy" id="1514904"/>
    <lineage>
        <taxon>Bacteria</taxon>
        <taxon>Pseudomonadati</taxon>
        <taxon>Pseudomonadota</taxon>
        <taxon>Alphaproteobacteria</taxon>
        <taxon>Hyphomicrobiales</taxon>
        <taxon>Ahrensiaceae</taxon>
        <taxon>Ahrensia</taxon>
    </lineage>
</organism>
<keyword evidence="1" id="KW-1133">Transmembrane helix</keyword>
<evidence type="ECO:0000313" key="3">
    <source>
        <dbReference type="EMBL" id="KPB02533.1"/>
    </source>
</evidence>
<dbReference type="EMBL" id="JXMU01000002">
    <property type="protein sequence ID" value="KPB02533.1"/>
    <property type="molecule type" value="Genomic_DNA"/>
</dbReference>
<sequence>MLSFLVVISHFWSSLLPGGDGSLAVMGFYVISGYVITLVWSKTYGNAPNGFKRFWLNRFVRLYPTFLASSVIGFLAIYFYPEAARAINRWMELPWSPEGLKRIAEAGIDPSYWWAILIPQITLVGYQAPAFWGVPITFSPNAWSVNMELYFYLAFSFGLTATFFRARRFFQAAFLVTSTYFLALCIAGHQLLSTDMMAPYIAINYHQIFYKTPVGIAFFFSLGALVYYFPKKAYPNVFKVSAFILLFAIPLVPVPTPIPVISRLLAFGILCAITLLLWPDTKPKGILKLLGDLSYPLFLLHWPVGVFVSGLTGLEKNSAAFFIFAMPASLSASVLAVYFLERPLEAHREKIRPKTET</sequence>
<keyword evidence="1" id="KW-0812">Transmembrane</keyword>
<feature type="transmembrane region" description="Helical" evidence="1">
    <location>
        <begin position="62"/>
        <end position="81"/>
    </location>
</feature>
<feature type="transmembrane region" description="Helical" evidence="1">
    <location>
        <begin position="236"/>
        <end position="254"/>
    </location>
</feature>
<feature type="domain" description="Acyltransferase 3" evidence="2">
    <location>
        <begin position="4"/>
        <end position="336"/>
    </location>
</feature>
<dbReference type="STRING" id="1514904.SU32_01915"/>
<dbReference type="PANTHER" id="PTHR23028">
    <property type="entry name" value="ACETYLTRANSFERASE"/>
    <property type="match status" value="1"/>
</dbReference>
<dbReference type="Pfam" id="PF01757">
    <property type="entry name" value="Acyl_transf_3"/>
    <property type="match status" value="1"/>
</dbReference>
<evidence type="ECO:0000313" key="4">
    <source>
        <dbReference type="Proteomes" id="UP000038011"/>
    </source>
</evidence>
<accession>A0A0M9GPC9</accession>
<dbReference type="GO" id="GO:0016747">
    <property type="term" value="F:acyltransferase activity, transferring groups other than amino-acyl groups"/>
    <property type="evidence" value="ECO:0007669"/>
    <property type="project" value="InterPro"/>
</dbReference>
<evidence type="ECO:0000256" key="1">
    <source>
        <dbReference type="SAM" id="Phobius"/>
    </source>
</evidence>
<dbReference type="InterPro" id="IPR002656">
    <property type="entry name" value="Acyl_transf_3_dom"/>
</dbReference>
<feature type="transmembrane region" description="Helical" evidence="1">
    <location>
        <begin position="260"/>
        <end position="278"/>
    </location>
</feature>
<feature type="transmembrane region" description="Helical" evidence="1">
    <location>
        <begin position="319"/>
        <end position="340"/>
    </location>
</feature>
<evidence type="ECO:0000259" key="2">
    <source>
        <dbReference type="Pfam" id="PF01757"/>
    </source>
</evidence>
<feature type="transmembrane region" description="Helical" evidence="1">
    <location>
        <begin position="149"/>
        <end position="166"/>
    </location>
</feature>
<protein>
    <recommendedName>
        <fullName evidence="2">Acyltransferase 3 domain-containing protein</fullName>
    </recommendedName>
</protein>
<proteinExistence type="predicted"/>
<gene>
    <name evidence="3" type="ORF">SU32_01915</name>
</gene>
<keyword evidence="1" id="KW-0472">Membrane</keyword>
<dbReference type="AlphaFoldDB" id="A0A0M9GPC9"/>
<dbReference type="Proteomes" id="UP000038011">
    <property type="component" value="Unassembled WGS sequence"/>
</dbReference>
<feature type="transmembrane region" description="Helical" evidence="1">
    <location>
        <begin position="290"/>
        <end position="313"/>
    </location>
</feature>
<feature type="transmembrane region" description="Helical" evidence="1">
    <location>
        <begin position="212"/>
        <end position="229"/>
    </location>
</feature>
<keyword evidence="4" id="KW-1185">Reference proteome</keyword>
<feature type="transmembrane region" description="Helical" evidence="1">
    <location>
        <begin position="21"/>
        <end position="41"/>
    </location>
</feature>
<dbReference type="PATRIC" id="fig|1514904.3.peg.1582"/>
<dbReference type="InterPro" id="IPR050879">
    <property type="entry name" value="Acyltransferase_3"/>
</dbReference>